<evidence type="ECO:0000259" key="5">
    <source>
        <dbReference type="PROSITE" id="PS51733"/>
    </source>
</evidence>
<dbReference type="InterPro" id="IPR004408">
    <property type="entry name" value="Biotin_CoA_COase_ligase"/>
</dbReference>
<gene>
    <name evidence="6" type="ORF">G5B40_01605</name>
</gene>
<dbReference type="Gene3D" id="3.30.930.10">
    <property type="entry name" value="Bira Bifunctional Protein, Domain 2"/>
    <property type="match status" value="1"/>
</dbReference>
<dbReference type="PANTHER" id="PTHR12835:SF5">
    <property type="entry name" value="BIOTIN--PROTEIN LIGASE"/>
    <property type="match status" value="1"/>
</dbReference>
<dbReference type="EC" id="6.3.4.15" evidence="3"/>
<dbReference type="CDD" id="cd16442">
    <property type="entry name" value="BPL"/>
    <property type="match status" value="1"/>
</dbReference>
<dbReference type="RefSeq" id="WP_165094208.1">
    <property type="nucleotide sequence ID" value="NZ_CP049056.1"/>
</dbReference>
<name>A0A7L5BSH5_9RHOB</name>
<evidence type="ECO:0000256" key="4">
    <source>
        <dbReference type="ARBA" id="ARBA00047846"/>
    </source>
</evidence>
<dbReference type="AlphaFoldDB" id="A0A7L5BSH5"/>
<dbReference type="InterPro" id="IPR004143">
    <property type="entry name" value="BPL_LPL_catalytic"/>
</dbReference>
<dbReference type="PROSITE" id="PS51733">
    <property type="entry name" value="BPL_LPL_CATALYTIC"/>
    <property type="match status" value="1"/>
</dbReference>
<sequence length="251" mass="26534">MRPGLAVVWPHGVGLVVLDEIDSTNEEARRRALAGAETPLWIRARRQVAGRGRQGRVWTEGDGNLYATLLMRPGMPASGSALLSFAACIAVAEFFEAHGGRAALKWPNDPLLGCGKAAGVLLESAGRAGKLDWLAIGVGVNLVSAPAADGASSHPPTSLLEEAGVRVSAEDALTSIAARLAYWASLLAAEGFAPIREAWLARAARLGERIEARTPRENVTGVFEDVDVEGALVLGTANGRRRIHAADIYFR</sequence>
<comment type="catalytic activity">
    <reaction evidence="4">
        <text>biotin + L-lysyl-[protein] + ATP = N(6)-biotinyl-L-lysyl-[protein] + AMP + diphosphate + H(+)</text>
        <dbReference type="Rhea" id="RHEA:11756"/>
        <dbReference type="Rhea" id="RHEA-COMP:9752"/>
        <dbReference type="Rhea" id="RHEA-COMP:10505"/>
        <dbReference type="ChEBI" id="CHEBI:15378"/>
        <dbReference type="ChEBI" id="CHEBI:29969"/>
        <dbReference type="ChEBI" id="CHEBI:30616"/>
        <dbReference type="ChEBI" id="CHEBI:33019"/>
        <dbReference type="ChEBI" id="CHEBI:57586"/>
        <dbReference type="ChEBI" id="CHEBI:83144"/>
        <dbReference type="ChEBI" id="CHEBI:456215"/>
        <dbReference type="EC" id="6.3.4.15"/>
    </reaction>
</comment>
<reference evidence="6 7" key="1">
    <citation type="submission" date="2020-02" db="EMBL/GenBank/DDBJ databases">
        <title>complete genome sequence of Rhodobacteraceae bacterium.</title>
        <authorList>
            <person name="Park J."/>
            <person name="Kim Y.-S."/>
            <person name="Kim K.-H."/>
        </authorList>
    </citation>
    <scope>NUCLEOTIDE SEQUENCE [LARGE SCALE GENOMIC DNA]</scope>
    <source>
        <strain evidence="6 7">RR4-56</strain>
    </source>
</reference>
<evidence type="ECO:0000256" key="1">
    <source>
        <dbReference type="ARBA" id="ARBA00022598"/>
    </source>
</evidence>
<feature type="domain" description="BPL/LPL catalytic" evidence="5">
    <location>
        <begin position="1"/>
        <end position="188"/>
    </location>
</feature>
<dbReference type="Gene3D" id="2.30.30.100">
    <property type="match status" value="1"/>
</dbReference>
<dbReference type="InterPro" id="IPR045864">
    <property type="entry name" value="aa-tRNA-synth_II/BPL/LPL"/>
</dbReference>
<dbReference type="GO" id="GO:0005737">
    <property type="term" value="C:cytoplasm"/>
    <property type="evidence" value="ECO:0007669"/>
    <property type="project" value="TreeGrafter"/>
</dbReference>
<dbReference type="NCBIfam" id="TIGR00121">
    <property type="entry name" value="birA_ligase"/>
    <property type="match status" value="1"/>
</dbReference>
<dbReference type="EMBL" id="CP049056">
    <property type="protein sequence ID" value="QIE54250.1"/>
    <property type="molecule type" value="Genomic_DNA"/>
</dbReference>
<proteinExistence type="predicted"/>
<organism evidence="6 7">
    <name type="scientific">Pikeienuella piscinae</name>
    <dbReference type="NCBI Taxonomy" id="2748098"/>
    <lineage>
        <taxon>Bacteria</taxon>
        <taxon>Pseudomonadati</taxon>
        <taxon>Pseudomonadota</taxon>
        <taxon>Alphaproteobacteria</taxon>
        <taxon>Rhodobacterales</taxon>
        <taxon>Paracoccaceae</taxon>
        <taxon>Pikeienuella</taxon>
    </lineage>
</organism>
<dbReference type="Proteomes" id="UP000503336">
    <property type="component" value="Chromosome"/>
</dbReference>
<keyword evidence="1 6" id="KW-0436">Ligase</keyword>
<dbReference type="KEGG" id="hdh:G5B40_01605"/>
<dbReference type="GO" id="GO:0004077">
    <property type="term" value="F:biotin--[biotin carboxyl-carrier protein] ligase activity"/>
    <property type="evidence" value="ECO:0007669"/>
    <property type="project" value="UniProtKB-EC"/>
</dbReference>
<protein>
    <recommendedName>
        <fullName evidence="3">biotin--[biotin carboxyl-carrier protein] ligase</fullName>
        <ecNumber evidence="3">6.3.4.15</ecNumber>
    </recommendedName>
</protein>
<dbReference type="SUPFAM" id="SSF55681">
    <property type="entry name" value="Class II aaRS and biotin synthetases"/>
    <property type="match status" value="1"/>
</dbReference>
<accession>A0A7L5BSH5</accession>
<keyword evidence="2" id="KW-0092">Biotin</keyword>
<dbReference type="PANTHER" id="PTHR12835">
    <property type="entry name" value="BIOTIN PROTEIN LIGASE"/>
    <property type="match status" value="1"/>
</dbReference>
<evidence type="ECO:0000313" key="7">
    <source>
        <dbReference type="Proteomes" id="UP000503336"/>
    </source>
</evidence>
<evidence type="ECO:0000256" key="2">
    <source>
        <dbReference type="ARBA" id="ARBA00023267"/>
    </source>
</evidence>
<keyword evidence="7" id="KW-1185">Reference proteome</keyword>
<evidence type="ECO:0000256" key="3">
    <source>
        <dbReference type="ARBA" id="ARBA00024227"/>
    </source>
</evidence>
<dbReference type="InterPro" id="IPR003142">
    <property type="entry name" value="BPL_C"/>
</dbReference>
<dbReference type="Pfam" id="PF02237">
    <property type="entry name" value="BPL_C"/>
    <property type="match status" value="1"/>
</dbReference>
<dbReference type="Pfam" id="PF03099">
    <property type="entry name" value="BPL_LplA_LipB"/>
    <property type="match status" value="1"/>
</dbReference>
<evidence type="ECO:0000313" key="6">
    <source>
        <dbReference type="EMBL" id="QIE54250.1"/>
    </source>
</evidence>